<dbReference type="Pfam" id="PF10936">
    <property type="entry name" value="DUF2617"/>
    <property type="match status" value="1"/>
</dbReference>
<evidence type="ECO:0000313" key="1">
    <source>
        <dbReference type="EMBL" id="QEL13152.1"/>
    </source>
</evidence>
<dbReference type="OrthoDB" id="263569at2"/>
<protein>
    <recommendedName>
        <fullName evidence="3">DUF2617 domain-containing protein</fullName>
    </recommendedName>
</protein>
<gene>
    <name evidence="1" type="ORF">PX52LOC_00004</name>
</gene>
<reference evidence="2" key="1">
    <citation type="submission" date="2019-08" db="EMBL/GenBank/DDBJ databases">
        <title>Limnoglobus roseus gen. nov., sp. nov., a novel freshwater planctomycete with a giant genome from the family Gemmataceae.</title>
        <authorList>
            <person name="Kulichevskaya I.S."/>
            <person name="Naumoff D.G."/>
            <person name="Miroshnikov K."/>
            <person name="Ivanova A."/>
            <person name="Philippov D.A."/>
            <person name="Hakobyan A."/>
            <person name="Rijpstra I.C."/>
            <person name="Sinninghe Damste J.S."/>
            <person name="Liesack W."/>
            <person name="Dedysh S.N."/>
        </authorList>
    </citation>
    <scope>NUCLEOTIDE SEQUENCE [LARGE SCALE GENOMIC DNA]</scope>
    <source>
        <strain evidence="2">PX52</strain>
    </source>
</reference>
<accession>A0A5C1A5P6</accession>
<dbReference type="AlphaFoldDB" id="A0A5C1A5P6"/>
<organism evidence="1 2">
    <name type="scientific">Limnoglobus roseus</name>
    <dbReference type="NCBI Taxonomy" id="2598579"/>
    <lineage>
        <taxon>Bacteria</taxon>
        <taxon>Pseudomonadati</taxon>
        <taxon>Planctomycetota</taxon>
        <taxon>Planctomycetia</taxon>
        <taxon>Gemmatales</taxon>
        <taxon>Gemmataceae</taxon>
        <taxon>Limnoglobus</taxon>
    </lineage>
</organism>
<dbReference type="Proteomes" id="UP000324974">
    <property type="component" value="Chromosome"/>
</dbReference>
<evidence type="ECO:0008006" key="3">
    <source>
        <dbReference type="Google" id="ProtNLM"/>
    </source>
</evidence>
<proteinExistence type="predicted"/>
<dbReference type="InterPro" id="IPR024486">
    <property type="entry name" value="DUF2617"/>
</dbReference>
<dbReference type="EMBL" id="CP042425">
    <property type="protein sequence ID" value="QEL13152.1"/>
    <property type="molecule type" value="Genomic_DNA"/>
</dbReference>
<dbReference type="RefSeq" id="WP_149108144.1">
    <property type="nucleotide sequence ID" value="NZ_CP042425.1"/>
</dbReference>
<dbReference type="KEGG" id="lrs:PX52LOC_00004"/>
<name>A0A5C1A5P6_9BACT</name>
<sequence>MILIRPKVEDLVFRLYDRPVHPELFDAVAVRTMKRNDSTLIVRLTATGHVLEWHRDDTHLVEMTAAGDQELPERDRLTHKFLGERKGRCQVGGVKYHVNLHAEVLPPEVFLHVHDELAAEGAKRGMLFYFAPHRRMALAPLGLVTVDSLPTGLSVATFHTFPAELTVVKTQSLIEF</sequence>
<keyword evidence="2" id="KW-1185">Reference proteome</keyword>
<evidence type="ECO:0000313" key="2">
    <source>
        <dbReference type="Proteomes" id="UP000324974"/>
    </source>
</evidence>